<dbReference type="EMBL" id="KQ976402">
    <property type="protein sequence ID" value="KYM92277.1"/>
    <property type="molecule type" value="Genomic_DNA"/>
</dbReference>
<evidence type="ECO:0000313" key="1">
    <source>
        <dbReference type="EMBL" id="KYM92277.1"/>
    </source>
</evidence>
<sequence>MKYKNRLLRERINNDKYKVTLKKLFTDNQIQVLFAKKSNAKCSNDTIQRALKLKLTCGTTKNFFSKEFPSFRILKFSTMLGNITFPNDKGIATHLLTFMITGIASRWKKNVISDCLQLKNNLKTYRYSIYT</sequence>
<evidence type="ECO:0000313" key="2">
    <source>
        <dbReference type="Proteomes" id="UP000078540"/>
    </source>
</evidence>
<reference evidence="1 2" key="1">
    <citation type="submission" date="2015-09" db="EMBL/GenBank/DDBJ databases">
        <title>Atta colombica WGS genome.</title>
        <authorList>
            <person name="Nygaard S."/>
            <person name="Hu H."/>
            <person name="Boomsma J."/>
            <person name="Zhang G."/>
        </authorList>
    </citation>
    <scope>NUCLEOTIDE SEQUENCE [LARGE SCALE GENOMIC DNA]</scope>
    <source>
        <strain evidence="1">Treedump-2</strain>
        <tissue evidence="1">Whole body</tissue>
    </source>
</reference>
<accession>A0A151I5V7</accession>
<name>A0A151I5V7_9HYME</name>
<protein>
    <submittedName>
        <fullName evidence="1">Uncharacterized protein</fullName>
    </submittedName>
</protein>
<proteinExistence type="predicted"/>
<organism evidence="1 2">
    <name type="scientific">Atta colombica</name>
    <dbReference type="NCBI Taxonomy" id="520822"/>
    <lineage>
        <taxon>Eukaryota</taxon>
        <taxon>Metazoa</taxon>
        <taxon>Ecdysozoa</taxon>
        <taxon>Arthropoda</taxon>
        <taxon>Hexapoda</taxon>
        <taxon>Insecta</taxon>
        <taxon>Pterygota</taxon>
        <taxon>Neoptera</taxon>
        <taxon>Endopterygota</taxon>
        <taxon>Hymenoptera</taxon>
        <taxon>Apocrita</taxon>
        <taxon>Aculeata</taxon>
        <taxon>Formicoidea</taxon>
        <taxon>Formicidae</taxon>
        <taxon>Myrmicinae</taxon>
        <taxon>Atta</taxon>
    </lineage>
</organism>
<dbReference type="Proteomes" id="UP000078540">
    <property type="component" value="Unassembled WGS sequence"/>
</dbReference>
<dbReference type="AlphaFoldDB" id="A0A151I5V7"/>
<keyword evidence="2" id="KW-1185">Reference proteome</keyword>
<gene>
    <name evidence="1" type="ORF">ALC53_01115</name>
</gene>